<protein>
    <submittedName>
        <fullName evidence="1">Uncharacterized protein</fullName>
    </submittedName>
</protein>
<accession>A1ZCW2</accession>
<evidence type="ECO:0000313" key="2">
    <source>
        <dbReference type="Proteomes" id="UP000004095"/>
    </source>
</evidence>
<comment type="caution">
    <text evidence="1">The sequence shown here is derived from an EMBL/GenBank/DDBJ whole genome shotgun (WGS) entry which is preliminary data.</text>
</comment>
<evidence type="ECO:0000313" key="1">
    <source>
        <dbReference type="EMBL" id="EAY31501.1"/>
    </source>
</evidence>
<dbReference type="AlphaFoldDB" id="A1ZCW2"/>
<gene>
    <name evidence="1" type="ORF">M23134_05007</name>
</gene>
<dbReference type="Proteomes" id="UP000004095">
    <property type="component" value="Unassembled WGS sequence"/>
</dbReference>
<dbReference type="EMBL" id="AAWS01000002">
    <property type="protein sequence ID" value="EAY31501.1"/>
    <property type="molecule type" value="Genomic_DNA"/>
</dbReference>
<organism evidence="1 2">
    <name type="scientific">Microscilla marina ATCC 23134</name>
    <dbReference type="NCBI Taxonomy" id="313606"/>
    <lineage>
        <taxon>Bacteria</taxon>
        <taxon>Pseudomonadati</taxon>
        <taxon>Bacteroidota</taxon>
        <taxon>Cytophagia</taxon>
        <taxon>Cytophagales</taxon>
        <taxon>Microscillaceae</taxon>
        <taxon>Microscilla</taxon>
    </lineage>
</organism>
<reference evidence="1 2" key="1">
    <citation type="submission" date="2007-01" db="EMBL/GenBank/DDBJ databases">
        <authorList>
            <person name="Haygood M."/>
            <person name="Podell S."/>
            <person name="Anderson C."/>
            <person name="Hopkinson B."/>
            <person name="Roe K."/>
            <person name="Barbeau K."/>
            <person name="Gaasterland T."/>
            <person name="Ferriera S."/>
            <person name="Johnson J."/>
            <person name="Kravitz S."/>
            <person name="Beeson K."/>
            <person name="Sutton G."/>
            <person name="Rogers Y.-H."/>
            <person name="Friedman R."/>
            <person name="Frazier M."/>
            <person name="Venter J.C."/>
        </authorList>
    </citation>
    <scope>NUCLEOTIDE SEQUENCE [LARGE SCALE GENOMIC DNA]</scope>
    <source>
        <strain evidence="1 2">ATCC 23134</strain>
    </source>
</reference>
<proteinExistence type="predicted"/>
<keyword evidence="2" id="KW-1185">Reference proteome</keyword>
<name>A1ZCW2_MICM2</name>
<sequence length="39" mass="4484">MVACAKNCTFRTLVFGVNIVYVFRKKHIDNELTTATLCY</sequence>